<dbReference type="InterPro" id="IPR016169">
    <property type="entry name" value="FAD-bd_PCMH_sub2"/>
</dbReference>
<dbReference type="InterPro" id="IPR036318">
    <property type="entry name" value="FAD-bd_PCMH-like_sf"/>
</dbReference>
<dbReference type="Gene3D" id="3.30.465.10">
    <property type="match status" value="1"/>
</dbReference>
<protein>
    <recommendedName>
        <fullName evidence="1">Transporter-associated domain-containing protein</fullName>
    </recommendedName>
</protein>
<keyword evidence="3" id="KW-1185">Reference proteome</keyword>
<accession>A0A418VGQ3</accession>
<dbReference type="SUPFAM" id="SSF56176">
    <property type="entry name" value="FAD-binding/transporter-associated domain-like"/>
    <property type="match status" value="1"/>
</dbReference>
<proteinExistence type="predicted"/>
<name>A0A418VGQ3_9DEIO</name>
<dbReference type="InterPro" id="IPR005170">
    <property type="entry name" value="Transptr-assoc_dom"/>
</dbReference>
<feature type="domain" description="Transporter-associated" evidence="1">
    <location>
        <begin position="2"/>
        <end position="61"/>
    </location>
</feature>
<dbReference type="RefSeq" id="WP_119760528.1">
    <property type="nucleotide sequence ID" value="NZ_QYUJ01000006.1"/>
</dbReference>
<dbReference type="AlphaFoldDB" id="A0A418VGQ3"/>
<sequence>MFSGECGYFPGESAITLAGYVLEHLGDFPQVGERLSAEDWTLEVLDLDGARIDKVLIIPPRTVLIPTRRNPEATGPCGVTEAKFGLNRHSGVVSEATGESGQSGFTALAHFKRLSLGFTPYTAPHGA</sequence>
<organism evidence="2 3">
    <name type="scientific">Deinococcus cavernae</name>
    <dbReference type="NCBI Taxonomy" id="2320857"/>
    <lineage>
        <taxon>Bacteria</taxon>
        <taxon>Thermotogati</taxon>
        <taxon>Deinococcota</taxon>
        <taxon>Deinococci</taxon>
        <taxon>Deinococcales</taxon>
        <taxon>Deinococcaceae</taxon>
        <taxon>Deinococcus</taxon>
    </lineage>
</organism>
<evidence type="ECO:0000259" key="1">
    <source>
        <dbReference type="SMART" id="SM01091"/>
    </source>
</evidence>
<dbReference type="Pfam" id="PF03471">
    <property type="entry name" value="CorC_HlyC"/>
    <property type="match status" value="1"/>
</dbReference>
<dbReference type="EMBL" id="QYUJ01000006">
    <property type="protein sequence ID" value="RJF75259.1"/>
    <property type="molecule type" value="Genomic_DNA"/>
</dbReference>
<dbReference type="OrthoDB" id="9798188at2"/>
<reference evidence="2 3" key="1">
    <citation type="submission" date="2018-09" db="EMBL/GenBank/DDBJ databases">
        <authorList>
            <person name="Zhu H."/>
        </authorList>
    </citation>
    <scope>NUCLEOTIDE SEQUENCE [LARGE SCALE GENOMIC DNA]</scope>
    <source>
        <strain evidence="2 3">K2S05-167</strain>
    </source>
</reference>
<dbReference type="SMART" id="SM01091">
    <property type="entry name" value="CorC_HlyC"/>
    <property type="match status" value="1"/>
</dbReference>
<dbReference type="Proteomes" id="UP000286287">
    <property type="component" value="Unassembled WGS sequence"/>
</dbReference>
<dbReference type="GO" id="GO:0050660">
    <property type="term" value="F:flavin adenine dinucleotide binding"/>
    <property type="evidence" value="ECO:0007669"/>
    <property type="project" value="InterPro"/>
</dbReference>
<evidence type="ECO:0000313" key="2">
    <source>
        <dbReference type="EMBL" id="RJF75259.1"/>
    </source>
</evidence>
<comment type="caution">
    <text evidence="2">The sequence shown here is derived from an EMBL/GenBank/DDBJ whole genome shotgun (WGS) entry which is preliminary data.</text>
</comment>
<evidence type="ECO:0000313" key="3">
    <source>
        <dbReference type="Proteomes" id="UP000286287"/>
    </source>
</evidence>
<gene>
    <name evidence="2" type="ORF">D3875_01795</name>
</gene>